<dbReference type="GO" id="GO:1990904">
    <property type="term" value="C:ribonucleoprotein complex"/>
    <property type="evidence" value="ECO:0007669"/>
    <property type="project" value="TreeGrafter"/>
</dbReference>
<proteinExistence type="predicted"/>
<feature type="domain" description="Elongation Factor G" evidence="3">
    <location>
        <begin position="39"/>
        <end position="99"/>
    </location>
</feature>
<dbReference type="InterPro" id="IPR041095">
    <property type="entry name" value="EFG_II"/>
</dbReference>
<protein>
    <recommendedName>
        <fullName evidence="3">Elongation Factor G domain-containing protein</fullName>
    </recommendedName>
</protein>
<accession>A0A4Y7KQD5</accession>
<evidence type="ECO:0000313" key="5">
    <source>
        <dbReference type="Proteomes" id="UP000316621"/>
    </source>
</evidence>
<reference evidence="4 5" key="1">
    <citation type="journal article" date="2018" name="Science">
        <title>The opium poppy genome and morphinan production.</title>
        <authorList>
            <person name="Guo L."/>
            <person name="Winzer T."/>
            <person name="Yang X."/>
            <person name="Li Y."/>
            <person name="Ning Z."/>
            <person name="He Z."/>
            <person name="Teodor R."/>
            <person name="Lu Y."/>
            <person name="Bowser T.A."/>
            <person name="Graham I.A."/>
            <person name="Ye K."/>
        </authorList>
    </citation>
    <scope>NUCLEOTIDE SEQUENCE [LARGE SCALE GENOMIC DNA]</scope>
    <source>
        <strain evidence="5">cv. HN1</strain>
        <tissue evidence="4">Leaves</tissue>
    </source>
</reference>
<dbReference type="PANTHER" id="PTHR42908:SF42">
    <property type="entry name" value="ELONGATION FACTOR 2-RELATED"/>
    <property type="match status" value="1"/>
</dbReference>
<dbReference type="Gramene" id="RZC74602">
    <property type="protein sequence ID" value="RZC74602"/>
    <property type="gene ID" value="C5167_050082"/>
</dbReference>
<keyword evidence="5" id="KW-1185">Reference proteome</keyword>
<evidence type="ECO:0000256" key="2">
    <source>
        <dbReference type="ARBA" id="ARBA00023134"/>
    </source>
</evidence>
<keyword evidence="1" id="KW-0547">Nucleotide-binding</keyword>
<dbReference type="AlphaFoldDB" id="A0A4Y7KQD5"/>
<dbReference type="STRING" id="3469.A0A4Y7KQD5"/>
<sequence length="212" mass="23703">MNKMKSRTLSRIRKKMMMKRNKRRTEKGFWLSDEVSISPFVHVAVQCKVASDLPKLVEGLKRLSNSDLMVVCTVEDSGEHIVAGAGELDLEICLQNLHEDDFIGGARIVKSDPAVSFRETVLERSSCKEDLVFRPRHHWSNLGCTTKNIGDKQTCTTGFDIISQLRNASNAFRTYIEEGLAEIEKNVAAGKTLSSVPMSMPPPVALNLISFY</sequence>
<dbReference type="GO" id="GO:0043022">
    <property type="term" value="F:ribosome binding"/>
    <property type="evidence" value="ECO:0007669"/>
    <property type="project" value="TreeGrafter"/>
</dbReference>
<dbReference type="SUPFAM" id="SSF54980">
    <property type="entry name" value="EF-G C-terminal domain-like"/>
    <property type="match status" value="1"/>
</dbReference>
<dbReference type="GO" id="GO:0003746">
    <property type="term" value="F:translation elongation factor activity"/>
    <property type="evidence" value="ECO:0007669"/>
    <property type="project" value="TreeGrafter"/>
</dbReference>
<dbReference type="Gene3D" id="3.30.70.870">
    <property type="entry name" value="Elongation Factor G (Translational Gtpase), domain 3"/>
    <property type="match status" value="1"/>
</dbReference>
<dbReference type="GO" id="GO:0005525">
    <property type="term" value="F:GTP binding"/>
    <property type="evidence" value="ECO:0007669"/>
    <property type="project" value="UniProtKB-KW"/>
</dbReference>
<name>A0A4Y7KQD5_PAPSO</name>
<organism evidence="4 5">
    <name type="scientific">Papaver somniferum</name>
    <name type="common">Opium poppy</name>
    <dbReference type="NCBI Taxonomy" id="3469"/>
    <lineage>
        <taxon>Eukaryota</taxon>
        <taxon>Viridiplantae</taxon>
        <taxon>Streptophyta</taxon>
        <taxon>Embryophyta</taxon>
        <taxon>Tracheophyta</taxon>
        <taxon>Spermatophyta</taxon>
        <taxon>Magnoliopsida</taxon>
        <taxon>Ranunculales</taxon>
        <taxon>Papaveraceae</taxon>
        <taxon>Papaveroideae</taxon>
        <taxon>Papaver</taxon>
    </lineage>
</organism>
<dbReference type="GO" id="GO:0005829">
    <property type="term" value="C:cytosol"/>
    <property type="evidence" value="ECO:0007669"/>
    <property type="project" value="TreeGrafter"/>
</dbReference>
<gene>
    <name evidence="4" type="ORF">C5167_050082</name>
</gene>
<evidence type="ECO:0000259" key="3">
    <source>
        <dbReference type="Pfam" id="PF14492"/>
    </source>
</evidence>
<dbReference type="EMBL" id="CM010722">
    <property type="protein sequence ID" value="RZC74602.1"/>
    <property type="molecule type" value="Genomic_DNA"/>
</dbReference>
<dbReference type="InterPro" id="IPR035647">
    <property type="entry name" value="EFG_III/V"/>
</dbReference>
<evidence type="ECO:0000313" key="4">
    <source>
        <dbReference type="EMBL" id="RZC74602.1"/>
    </source>
</evidence>
<evidence type="ECO:0000256" key="1">
    <source>
        <dbReference type="ARBA" id="ARBA00022741"/>
    </source>
</evidence>
<dbReference type="FunFam" id="3.30.70.870:FF:000002">
    <property type="entry name" value="Translation elongation factor 2"/>
    <property type="match status" value="1"/>
</dbReference>
<dbReference type="GO" id="GO:0003924">
    <property type="term" value="F:GTPase activity"/>
    <property type="evidence" value="ECO:0007669"/>
    <property type="project" value="TreeGrafter"/>
</dbReference>
<keyword evidence="2" id="KW-0342">GTP-binding</keyword>
<dbReference type="PANTHER" id="PTHR42908">
    <property type="entry name" value="TRANSLATION ELONGATION FACTOR-RELATED"/>
    <property type="match status" value="1"/>
</dbReference>
<dbReference type="Proteomes" id="UP000316621">
    <property type="component" value="Chromosome 8"/>
</dbReference>
<dbReference type="Pfam" id="PF14492">
    <property type="entry name" value="EFG_III"/>
    <property type="match status" value="1"/>
</dbReference>